<keyword evidence="2" id="KW-0812">Transmembrane</keyword>
<proteinExistence type="predicted"/>
<gene>
    <name evidence="3" type="ORF">HELGO_WM54930</name>
</gene>
<accession>A0A6S6UKN5</accession>
<evidence type="ECO:0000313" key="3">
    <source>
        <dbReference type="EMBL" id="CAA6829390.1"/>
    </source>
</evidence>
<evidence type="ECO:0008006" key="4">
    <source>
        <dbReference type="Google" id="ProtNLM"/>
    </source>
</evidence>
<keyword evidence="2" id="KW-1133">Transmembrane helix</keyword>
<evidence type="ECO:0000256" key="2">
    <source>
        <dbReference type="SAM" id="Phobius"/>
    </source>
</evidence>
<dbReference type="Pfam" id="PF11014">
    <property type="entry name" value="DUF2852"/>
    <property type="match status" value="1"/>
</dbReference>
<feature type="compositionally biased region" description="Basic and acidic residues" evidence="1">
    <location>
        <begin position="8"/>
        <end position="18"/>
    </location>
</feature>
<reference evidence="3" key="1">
    <citation type="submission" date="2020-01" db="EMBL/GenBank/DDBJ databases">
        <authorList>
            <person name="Meier V. D."/>
            <person name="Meier V D."/>
        </authorList>
    </citation>
    <scope>NUCLEOTIDE SEQUENCE</scope>
    <source>
        <strain evidence="3">HLG_WM_MAG_09</strain>
    </source>
</reference>
<sequence length="145" mass="16452">MSSSSSSKVDKSGERSWKCSDTGSCGGKWSGKNIFFMVLGFVFFWPVGLVILFWILSGRNVSDLPAAVKQKWADFSGKHGGEPESASDNTVFNAYQQTQYDRISEIKEEIKSRARRFREFRADAKRRADDEEFNQFMANNPGRES</sequence>
<feature type="region of interest" description="Disordered" evidence="1">
    <location>
        <begin position="1"/>
        <end position="22"/>
    </location>
</feature>
<evidence type="ECO:0000256" key="1">
    <source>
        <dbReference type="SAM" id="MobiDB-lite"/>
    </source>
</evidence>
<dbReference type="InterPro" id="IPR021273">
    <property type="entry name" value="DUF2852"/>
</dbReference>
<protein>
    <recommendedName>
        <fullName evidence="4">DUF2852 domain-containing protein</fullName>
    </recommendedName>
</protein>
<organism evidence="3">
    <name type="scientific">uncultured Thiotrichaceae bacterium</name>
    <dbReference type="NCBI Taxonomy" id="298394"/>
    <lineage>
        <taxon>Bacteria</taxon>
        <taxon>Pseudomonadati</taxon>
        <taxon>Pseudomonadota</taxon>
        <taxon>Gammaproteobacteria</taxon>
        <taxon>Thiotrichales</taxon>
        <taxon>Thiotrichaceae</taxon>
        <taxon>environmental samples</taxon>
    </lineage>
</organism>
<dbReference type="EMBL" id="CACVAT010000523">
    <property type="protein sequence ID" value="CAA6829390.1"/>
    <property type="molecule type" value="Genomic_DNA"/>
</dbReference>
<feature type="transmembrane region" description="Helical" evidence="2">
    <location>
        <begin position="34"/>
        <end position="56"/>
    </location>
</feature>
<dbReference type="AlphaFoldDB" id="A0A6S6UKN5"/>
<name>A0A6S6UKN5_9GAMM</name>
<keyword evidence="2" id="KW-0472">Membrane</keyword>